<dbReference type="STRING" id="679897.HMU09150"/>
<organism evidence="1 2">
    <name type="scientific">Helicobacter mustelae (strain ATCC 43772 / CCUG 25715 / CIP 103759 / LMG 18044 / NCTC 12198 / R85-136P)</name>
    <name type="common">Campylobacter mustelae</name>
    <dbReference type="NCBI Taxonomy" id="679897"/>
    <lineage>
        <taxon>Bacteria</taxon>
        <taxon>Pseudomonadati</taxon>
        <taxon>Campylobacterota</taxon>
        <taxon>Epsilonproteobacteria</taxon>
        <taxon>Campylobacterales</taxon>
        <taxon>Helicobacteraceae</taxon>
        <taxon>Helicobacter</taxon>
    </lineage>
</organism>
<evidence type="ECO:0000313" key="2">
    <source>
        <dbReference type="Proteomes" id="UP000001522"/>
    </source>
</evidence>
<gene>
    <name evidence="1" type="ordered locus">HMU09150</name>
</gene>
<evidence type="ECO:0008006" key="3">
    <source>
        <dbReference type="Google" id="ProtNLM"/>
    </source>
</evidence>
<evidence type="ECO:0000313" key="1">
    <source>
        <dbReference type="EMBL" id="CBG40172.1"/>
    </source>
</evidence>
<dbReference type="HOGENOM" id="CLU_694025_0_0_7"/>
<sequence>MLKKTFMIGIGICGLLGAEDVKITPFGALGGLYNQGLGSSHNYGNLMAHTGVDFALQNGWSFGLGAIGGWNVWNTRFKSTGTYGIPGYGGIGDKGDVSEVYAHYKNSRLEFSLGRFNTNFLDFEYVAGNIQGASAQIKVDEITYWGAFIDSMLWTGVHKNTIASLYGTNIISSYYPLSKKNIFGKWGEVFAVGVGYGGEHLKGSAFSLLDTQLPADMLKNRRGLLFQVGGDVQYHTNFAGEWQSSSILRGIFQLGNTAFLPATSIKAKDAFAGLLWFDQKFRYRIFEFGGGLIGVIGTKDNGGIYTLNDPSRFYGKIINSPTPQNKGVYNFASPYFASHNFTGYIFGRIDLTKNKNLPIRIDGMAAFGTYTEYSIVADYKVWSYNNMNFNAGIGYVFSRLNRSAFPNSAHPSSPVGTSSLILFGKFFY</sequence>
<keyword evidence="2" id="KW-1185">Reference proteome</keyword>
<dbReference type="Proteomes" id="UP000001522">
    <property type="component" value="Chromosome"/>
</dbReference>
<dbReference type="RefSeq" id="WP_013023245.1">
    <property type="nucleotide sequence ID" value="NC_013949.1"/>
</dbReference>
<dbReference type="EMBL" id="FN555004">
    <property type="protein sequence ID" value="CBG40172.1"/>
    <property type="molecule type" value="Genomic_DNA"/>
</dbReference>
<proteinExistence type="predicted"/>
<dbReference type="AlphaFoldDB" id="D3UI49"/>
<accession>D3UI49</accession>
<reference evidence="1 2" key="1">
    <citation type="journal article" date="2010" name="BMC Genomics">
        <title>Comparative genomics and proteomics of Helicobacter mustelae, an ulcerogenic and carcinogenic gastric pathogen.</title>
        <authorList>
            <person name="O'Toole P.W."/>
            <person name="Snelling W.J."/>
            <person name="Canchaya C."/>
            <person name="Forde B.M."/>
            <person name="Hardie K.R."/>
            <person name="Josenhans C."/>
            <person name="Graham R.L.J."/>
            <person name="McMullan G."/>
            <person name="Parkhill J."/>
            <person name="Belda E."/>
            <person name="Bentley S.D."/>
        </authorList>
    </citation>
    <scope>NUCLEOTIDE SEQUENCE [LARGE SCALE GENOMIC DNA]</scope>
    <source>
        <strain evidence="2">ATCC 43772 / LMG 18044 / NCTC 12198 / 12198</strain>
    </source>
</reference>
<name>D3UI49_HELM1</name>
<dbReference type="KEGG" id="hms:HMU09150"/>
<protein>
    <recommendedName>
        <fullName evidence="3">Outer membrane protein</fullName>
    </recommendedName>
</protein>